<evidence type="ECO:0000313" key="16">
    <source>
        <dbReference type="EMBL" id="KFZ37041.1"/>
    </source>
</evidence>
<dbReference type="InterPro" id="IPR006050">
    <property type="entry name" value="DNA_photolyase_N"/>
</dbReference>
<dbReference type="GO" id="GO:0000719">
    <property type="term" value="P:photoreactive repair"/>
    <property type="evidence" value="ECO:0007669"/>
    <property type="project" value="UniProtKB-ARBA"/>
</dbReference>
<evidence type="ECO:0000256" key="7">
    <source>
        <dbReference type="ARBA" id="ARBA00022991"/>
    </source>
</evidence>
<dbReference type="InterPro" id="IPR005101">
    <property type="entry name" value="Cryptochr/Photolyase_FAD-bd"/>
</dbReference>
<evidence type="ECO:0000256" key="3">
    <source>
        <dbReference type="ARBA" id="ARBA00013149"/>
    </source>
</evidence>
<feature type="site" description="Electron transfer via tryptophanyl radical" evidence="13">
    <location>
        <position position="389"/>
    </location>
</feature>
<feature type="binding site" evidence="12">
    <location>
        <position position="278"/>
    </location>
    <ligand>
        <name>FAD</name>
        <dbReference type="ChEBI" id="CHEBI:57692"/>
    </ligand>
</feature>
<evidence type="ECO:0000256" key="4">
    <source>
        <dbReference type="ARBA" id="ARBA00014046"/>
    </source>
</evidence>
<evidence type="ECO:0000256" key="11">
    <source>
        <dbReference type="ARBA" id="ARBA00083107"/>
    </source>
</evidence>
<dbReference type="Gene3D" id="1.10.579.10">
    <property type="entry name" value="DNA Cyclobutane Dipyrimidine Photolyase, subunit A, domain 3"/>
    <property type="match status" value="1"/>
</dbReference>
<dbReference type="InterPro" id="IPR002081">
    <property type="entry name" value="Cryptochrome/DNA_photolyase_1"/>
</dbReference>
<keyword evidence="16" id="KW-0456">Lyase</keyword>
<sequence>MSHSHDSGSVYIWFRQDLRVADNQALHAATKMARQHQLTLKAVYIETPLQWQKHDVGLRQLDFLQRHLRCLQQSLAALGVELELWHSDDFDGVNALWQARMRQENVVAIFAGREPELNEIRRDQALLEAEVPLNFTNEHCILPPGSVVNQSGDMYRVFTPFFKRWRELASGMQCQPLKVPAPIAAAFTPQHIISLSVATGDSEMWRAGEGEARQLLQQFVQHHAADYKQQRDFPALDGTSSLSPYLALGIISPRQCLAALLAQFPDAIADDTSPGRCWLSELVWREFYRHLLQAYPSLSMGANFNPLGAHIQWQQDDEAFSAWCEGRTGYPIVDAAMRQLQQTGWMHNRLRMITASFLTKHLLIDWHLGERWFRQQLLDGDLAANNGGWQWSAGTGCDAQPYFRIFNPMTQSEKFDPDASFIRKYVPEVEAWSLKQIHHPDSRMHGQLFAVSDYPMPIVNHSEARERALSRLSVLKKAN</sequence>
<dbReference type="Gene3D" id="3.40.50.620">
    <property type="entry name" value="HUPs"/>
    <property type="match status" value="1"/>
</dbReference>
<dbReference type="OrthoDB" id="9772484at2"/>
<protein>
    <recommendedName>
        <fullName evidence="4">Deoxyribodipyrimidine photo-lyase</fullName>
        <ecNumber evidence="3">4.1.99.3</ecNumber>
    </recommendedName>
    <alternativeName>
        <fullName evidence="8">DNA photolyase</fullName>
    </alternativeName>
    <alternativeName>
        <fullName evidence="11">Photoreactivating enzyme</fullName>
    </alternativeName>
</protein>
<dbReference type="PROSITE" id="PS00394">
    <property type="entry name" value="DNA_PHOTOLYASES_1_1"/>
    <property type="match status" value="1"/>
</dbReference>
<dbReference type="PRINTS" id="PR00147">
    <property type="entry name" value="DNAPHOTLYASE"/>
</dbReference>
<dbReference type="GO" id="GO:0003677">
    <property type="term" value="F:DNA binding"/>
    <property type="evidence" value="ECO:0007669"/>
    <property type="project" value="TreeGrafter"/>
</dbReference>
<evidence type="ECO:0000256" key="12">
    <source>
        <dbReference type="PIRSR" id="PIRSR602081-1"/>
    </source>
</evidence>
<dbReference type="SUPFAM" id="SSF48173">
    <property type="entry name" value="Cryptochrome/photolyase FAD-binding domain"/>
    <property type="match status" value="1"/>
</dbReference>
<comment type="catalytic activity">
    <reaction evidence="9">
        <text>cyclobutadipyrimidine (in DNA) = 2 pyrimidine residues (in DNA).</text>
        <dbReference type="EC" id="4.1.99.3"/>
    </reaction>
</comment>
<comment type="cofactor">
    <cofactor evidence="12">
        <name>FAD</name>
        <dbReference type="ChEBI" id="CHEBI:57692"/>
    </cofactor>
    <text evidence="12">Binds 1 FAD per subunit.</text>
</comment>
<reference evidence="16 17" key="1">
    <citation type="submission" date="2014-06" db="EMBL/GenBank/DDBJ databases">
        <title>Shewanella sp. YQH10.</title>
        <authorList>
            <person name="Liu Y."/>
            <person name="Zeng R."/>
        </authorList>
    </citation>
    <scope>NUCLEOTIDE SEQUENCE [LARGE SCALE GENOMIC DNA]</scope>
    <source>
        <strain evidence="16 17">YQH10</strain>
    </source>
</reference>
<dbReference type="STRING" id="1515746.HR45_13465"/>
<keyword evidence="6 12" id="KW-0274">FAD</keyword>
<name>A0A094JX86_9GAMM</name>
<evidence type="ECO:0000256" key="14">
    <source>
        <dbReference type="RuleBase" id="RU004182"/>
    </source>
</evidence>
<dbReference type="GO" id="GO:0071949">
    <property type="term" value="F:FAD binding"/>
    <property type="evidence" value="ECO:0007669"/>
    <property type="project" value="TreeGrafter"/>
</dbReference>
<dbReference type="eggNOG" id="COG0415">
    <property type="taxonomic scope" value="Bacteria"/>
</dbReference>
<feature type="site" description="Electron transfer via tryptophanyl radical" evidence="13">
    <location>
        <position position="313"/>
    </location>
</feature>
<evidence type="ECO:0000313" key="17">
    <source>
        <dbReference type="Proteomes" id="UP000029264"/>
    </source>
</evidence>
<feature type="site" description="Electron transfer via tryptophanyl radical" evidence="13">
    <location>
        <position position="366"/>
    </location>
</feature>
<feature type="binding site" evidence="12">
    <location>
        <begin position="281"/>
        <end position="288"/>
    </location>
    <ligand>
        <name>FAD</name>
        <dbReference type="ChEBI" id="CHEBI:57692"/>
    </ligand>
</feature>
<dbReference type="EC" id="4.1.99.3" evidence="3"/>
<dbReference type="Gene3D" id="1.25.40.80">
    <property type="match status" value="1"/>
</dbReference>
<evidence type="ECO:0000256" key="6">
    <source>
        <dbReference type="ARBA" id="ARBA00022827"/>
    </source>
</evidence>
<dbReference type="PANTHER" id="PTHR11455">
    <property type="entry name" value="CRYPTOCHROME"/>
    <property type="match status" value="1"/>
</dbReference>
<comment type="similarity">
    <text evidence="14">Belongs to the DNA photolyase family.</text>
</comment>
<evidence type="ECO:0000256" key="2">
    <source>
        <dbReference type="ARBA" id="ARBA00005862"/>
    </source>
</evidence>
<feature type="domain" description="Photolyase/cryptochrome alpha/beta" evidence="15">
    <location>
        <begin position="8"/>
        <end position="141"/>
    </location>
</feature>
<evidence type="ECO:0000256" key="5">
    <source>
        <dbReference type="ARBA" id="ARBA00022630"/>
    </source>
</evidence>
<dbReference type="Proteomes" id="UP000029264">
    <property type="component" value="Unassembled WGS sequence"/>
</dbReference>
<dbReference type="InterPro" id="IPR018394">
    <property type="entry name" value="DNA_photolyase_1_CS_C"/>
</dbReference>
<accession>A0A094JX86</accession>
<dbReference type="EMBL" id="JPEO01000010">
    <property type="protein sequence ID" value="KFZ37041.1"/>
    <property type="molecule type" value="Genomic_DNA"/>
</dbReference>
<proteinExistence type="inferred from homology"/>
<dbReference type="InterPro" id="IPR036155">
    <property type="entry name" value="Crypto/Photolyase_N_sf"/>
</dbReference>
<evidence type="ECO:0000256" key="9">
    <source>
        <dbReference type="ARBA" id="ARBA00033999"/>
    </source>
</evidence>
<feature type="binding site" evidence="12">
    <location>
        <position position="227"/>
    </location>
    <ligand>
        <name>FAD</name>
        <dbReference type="ChEBI" id="CHEBI:57692"/>
    </ligand>
</feature>
<keyword evidence="5 12" id="KW-0285">Flavoprotein</keyword>
<dbReference type="NCBIfam" id="NF007955">
    <property type="entry name" value="PRK10674.1"/>
    <property type="match status" value="1"/>
</dbReference>
<evidence type="ECO:0000256" key="10">
    <source>
        <dbReference type="ARBA" id="ARBA00059220"/>
    </source>
</evidence>
<dbReference type="GO" id="GO:0009416">
    <property type="term" value="P:response to light stimulus"/>
    <property type="evidence" value="ECO:0007669"/>
    <property type="project" value="TreeGrafter"/>
</dbReference>
<comment type="cofactor">
    <cofactor evidence="1">
        <name>(6R)-5,10-methylene-5,6,7,8-tetrahydrofolate</name>
        <dbReference type="ChEBI" id="CHEBI:15636"/>
    </cofactor>
</comment>
<dbReference type="FunFam" id="1.10.579.10:FF:000003">
    <property type="entry name" value="Deoxyribodipyrimidine photo-lyase"/>
    <property type="match status" value="1"/>
</dbReference>
<dbReference type="PROSITE" id="PS51645">
    <property type="entry name" value="PHR_CRY_ALPHA_BETA"/>
    <property type="match status" value="1"/>
</dbReference>
<keyword evidence="7 14" id="KW-0157">Chromophore</keyword>
<gene>
    <name evidence="16" type="ORF">HR45_13465</name>
</gene>
<organism evidence="16 17">
    <name type="scientific">Shewanella mangrovi</name>
    <dbReference type="NCBI Taxonomy" id="1515746"/>
    <lineage>
        <taxon>Bacteria</taxon>
        <taxon>Pseudomonadati</taxon>
        <taxon>Pseudomonadota</taxon>
        <taxon>Gammaproteobacteria</taxon>
        <taxon>Alteromonadales</taxon>
        <taxon>Shewanellaceae</taxon>
        <taxon>Shewanella</taxon>
    </lineage>
</organism>
<dbReference type="RefSeq" id="WP_037443638.1">
    <property type="nucleotide sequence ID" value="NZ_JPEO01000010.1"/>
</dbReference>
<dbReference type="GO" id="GO:0003904">
    <property type="term" value="F:deoxyribodipyrimidine photo-lyase activity"/>
    <property type="evidence" value="ECO:0007669"/>
    <property type="project" value="UniProtKB-EC"/>
</dbReference>
<dbReference type="SUPFAM" id="SSF52425">
    <property type="entry name" value="Cryptochrome/photolyase, N-terminal domain"/>
    <property type="match status" value="1"/>
</dbReference>
<comment type="similarity">
    <text evidence="2">Belongs to the DNA photolyase class-1 family.</text>
</comment>
<dbReference type="InterPro" id="IPR014729">
    <property type="entry name" value="Rossmann-like_a/b/a_fold"/>
</dbReference>
<comment type="caution">
    <text evidence="16">The sequence shown here is derived from an EMBL/GenBank/DDBJ whole genome shotgun (WGS) entry which is preliminary data.</text>
</comment>
<evidence type="ECO:0000256" key="8">
    <source>
        <dbReference type="ARBA" id="ARBA00031671"/>
    </source>
</evidence>
<feature type="binding site" evidence="12">
    <location>
        <begin position="379"/>
        <end position="381"/>
    </location>
    <ligand>
        <name>FAD</name>
        <dbReference type="ChEBI" id="CHEBI:57692"/>
    </ligand>
</feature>
<dbReference type="InterPro" id="IPR036134">
    <property type="entry name" value="Crypto/Photolyase_FAD-like_sf"/>
</dbReference>
<dbReference type="Pfam" id="PF00875">
    <property type="entry name" value="DNA_photolyase"/>
    <property type="match status" value="1"/>
</dbReference>
<keyword evidence="17" id="KW-1185">Reference proteome</keyword>
<comment type="function">
    <text evidence="10">Involved in repair of UV radiation-induced DNA damage. Catalyzes the light-dependent monomerization (300-600 nm) of cyclobutyl pyrimidine dimers (in cis-syn configuration), which are formed between adjacent bases on the same DNA strand upon exposure to ultraviolet radiation.</text>
</comment>
<dbReference type="AlphaFoldDB" id="A0A094JX86"/>
<dbReference type="PANTHER" id="PTHR11455:SF9">
    <property type="entry name" value="CRYPTOCHROME CIRCADIAN CLOCK 5 ISOFORM X1"/>
    <property type="match status" value="1"/>
</dbReference>
<evidence type="ECO:0000259" key="15">
    <source>
        <dbReference type="PROSITE" id="PS51645"/>
    </source>
</evidence>
<feature type="binding site" evidence="12">
    <location>
        <begin position="239"/>
        <end position="243"/>
    </location>
    <ligand>
        <name>FAD</name>
        <dbReference type="ChEBI" id="CHEBI:57692"/>
    </ligand>
</feature>
<evidence type="ECO:0000256" key="13">
    <source>
        <dbReference type="PIRSR" id="PIRSR602081-2"/>
    </source>
</evidence>
<evidence type="ECO:0000256" key="1">
    <source>
        <dbReference type="ARBA" id="ARBA00001932"/>
    </source>
</evidence>
<dbReference type="Pfam" id="PF03441">
    <property type="entry name" value="FAD_binding_7"/>
    <property type="match status" value="1"/>
</dbReference>